<dbReference type="Pfam" id="PF01195">
    <property type="entry name" value="Pept_tRNA_hydro"/>
    <property type="match status" value="1"/>
</dbReference>
<proteinExistence type="predicted"/>
<evidence type="ECO:0000313" key="4">
    <source>
        <dbReference type="EMBL" id="ELT97558.1"/>
    </source>
</evidence>
<dbReference type="GO" id="GO:0000049">
    <property type="term" value="F:tRNA binding"/>
    <property type="evidence" value="ECO:0007669"/>
    <property type="project" value="UniProtKB-KW"/>
</dbReference>
<dbReference type="GO" id="GO:0004045">
    <property type="term" value="F:peptidyl-tRNA hydrolase activity"/>
    <property type="evidence" value="ECO:0007669"/>
    <property type="project" value="InterPro"/>
</dbReference>
<dbReference type="InterPro" id="IPR001328">
    <property type="entry name" value="Pept_tRNA_hydro"/>
</dbReference>
<dbReference type="Gene3D" id="3.40.50.1470">
    <property type="entry name" value="Peptidyl-tRNA hydrolase"/>
    <property type="match status" value="1"/>
</dbReference>
<dbReference type="PANTHER" id="PTHR17224">
    <property type="entry name" value="PEPTIDYL-TRNA HYDROLASE"/>
    <property type="match status" value="1"/>
</dbReference>
<dbReference type="SUPFAM" id="SSF53178">
    <property type="entry name" value="Peptidyl-tRNA hydrolase-like"/>
    <property type="match status" value="1"/>
</dbReference>
<evidence type="ECO:0000256" key="1">
    <source>
        <dbReference type="ARBA" id="ARBA00022555"/>
    </source>
</evidence>
<dbReference type="EnsemblMetazoa" id="CapteT183518">
    <property type="protein sequence ID" value="CapteP183518"/>
    <property type="gene ID" value="CapteG183518"/>
</dbReference>
<keyword evidence="6" id="KW-1185">Reference proteome</keyword>
<reference evidence="4 6" key="2">
    <citation type="journal article" date="2013" name="Nature">
        <title>Insights into bilaterian evolution from three spiralian genomes.</title>
        <authorList>
            <person name="Simakov O."/>
            <person name="Marletaz F."/>
            <person name="Cho S.J."/>
            <person name="Edsinger-Gonzales E."/>
            <person name="Havlak P."/>
            <person name="Hellsten U."/>
            <person name="Kuo D.H."/>
            <person name="Larsson T."/>
            <person name="Lv J."/>
            <person name="Arendt D."/>
            <person name="Savage R."/>
            <person name="Osoegawa K."/>
            <person name="de Jong P."/>
            <person name="Grimwood J."/>
            <person name="Chapman J.A."/>
            <person name="Shapiro H."/>
            <person name="Aerts A."/>
            <person name="Otillar R.P."/>
            <person name="Terry A.Y."/>
            <person name="Boore J.L."/>
            <person name="Grigoriev I.V."/>
            <person name="Lindberg D.R."/>
            <person name="Seaver E.C."/>
            <person name="Weisblat D.A."/>
            <person name="Putnam N.H."/>
            <person name="Rokhsar D.S."/>
        </authorList>
    </citation>
    <scope>NUCLEOTIDE SEQUENCE</scope>
    <source>
        <strain evidence="4 6">I ESC-2004</strain>
    </source>
</reference>
<dbReference type="CDD" id="cd00462">
    <property type="entry name" value="PTH"/>
    <property type="match status" value="1"/>
</dbReference>
<protein>
    <recommendedName>
        <fullName evidence="7">Peptidyl-tRNA hydrolase</fullName>
    </recommendedName>
</protein>
<evidence type="ECO:0000313" key="6">
    <source>
        <dbReference type="Proteomes" id="UP000014760"/>
    </source>
</evidence>
<dbReference type="InterPro" id="IPR036416">
    <property type="entry name" value="Pept_tRNA_hydro_sf"/>
</dbReference>
<evidence type="ECO:0000256" key="3">
    <source>
        <dbReference type="ARBA" id="ARBA00022884"/>
    </source>
</evidence>
<dbReference type="PANTHER" id="PTHR17224:SF1">
    <property type="entry name" value="PEPTIDYL-TRNA HYDROLASE"/>
    <property type="match status" value="1"/>
</dbReference>
<keyword evidence="2" id="KW-0378">Hydrolase</keyword>
<evidence type="ECO:0008006" key="7">
    <source>
        <dbReference type="Google" id="ProtNLM"/>
    </source>
</evidence>
<dbReference type="EMBL" id="AMQN01010866">
    <property type="status" value="NOT_ANNOTATED_CDS"/>
    <property type="molecule type" value="Genomic_DNA"/>
</dbReference>
<dbReference type="HOGENOM" id="CLU_062456_4_1_1"/>
<reference evidence="5" key="3">
    <citation type="submission" date="2015-06" db="UniProtKB">
        <authorList>
            <consortium name="EnsemblMetazoa"/>
        </authorList>
    </citation>
    <scope>IDENTIFICATION</scope>
</reference>
<dbReference type="OrthoDB" id="1711136at2759"/>
<keyword evidence="1" id="KW-0820">tRNA-binding</keyword>
<accession>R7TUG5</accession>
<dbReference type="NCBIfam" id="TIGR00447">
    <property type="entry name" value="pth"/>
    <property type="match status" value="1"/>
</dbReference>
<name>R7TUG5_CAPTE</name>
<dbReference type="EMBL" id="KB308534">
    <property type="protein sequence ID" value="ELT97558.1"/>
    <property type="molecule type" value="Genomic_DNA"/>
</dbReference>
<sequence length="235" mass="25681">MLLTCRICHRIVSVMKPNSRANQSSSSPGATTGKDEERFLIVGLGNLHGGYGNTRHSVGIMLVDHLAQLLSSSPWKREGTALLSHSKLSVQSDCNKEPTKINLMLLKPRLPMNINGKSVQPIAQAHGIHTENIYLLQDDLDAKITKFRIKESGSANGHKGVLSCQNSFKSKGMPRLLYGIGRPASRDDVVDYVLSAFTSEEKDLVLRTFNPALELLLNHLGKKCNVVGLSKSLLG</sequence>
<evidence type="ECO:0000313" key="5">
    <source>
        <dbReference type="EnsemblMetazoa" id="CapteP183518"/>
    </source>
</evidence>
<dbReference type="Proteomes" id="UP000014760">
    <property type="component" value="Unassembled WGS sequence"/>
</dbReference>
<dbReference type="STRING" id="283909.R7TUG5"/>
<reference evidence="6" key="1">
    <citation type="submission" date="2012-12" db="EMBL/GenBank/DDBJ databases">
        <authorList>
            <person name="Hellsten U."/>
            <person name="Grimwood J."/>
            <person name="Chapman J.A."/>
            <person name="Shapiro H."/>
            <person name="Aerts A."/>
            <person name="Otillar R.P."/>
            <person name="Terry A.Y."/>
            <person name="Boore J.L."/>
            <person name="Simakov O."/>
            <person name="Marletaz F."/>
            <person name="Cho S.-J."/>
            <person name="Edsinger-Gonzales E."/>
            <person name="Havlak P."/>
            <person name="Kuo D.-H."/>
            <person name="Larsson T."/>
            <person name="Lv J."/>
            <person name="Arendt D."/>
            <person name="Savage R."/>
            <person name="Osoegawa K."/>
            <person name="de Jong P."/>
            <person name="Lindberg D.R."/>
            <person name="Seaver E.C."/>
            <person name="Weisblat D.A."/>
            <person name="Putnam N.H."/>
            <person name="Grigoriev I.V."/>
            <person name="Rokhsar D.S."/>
        </authorList>
    </citation>
    <scope>NUCLEOTIDE SEQUENCE</scope>
    <source>
        <strain evidence="6">I ESC-2004</strain>
    </source>
</reference>
<gene>
    <name evidence="4" type="ORF">CAPTEDRAFT_183518</name>
</gene>
<dbReference type="AlphaFoldDB" id="R7TUG5"/>
<evidence type="ECO:0000256" key="2">
    <source>
        <dbReference type="ARBA" id="ARBA00022801"/>
    </source>
</evidence>
<dbReference type="OMA" id="PNTYMNL"/>
<keyword evidence="3" id="KW-0694">RNA-binding</keyword>
<organism evidence="4">
    <name type="scientific">Capitella teleta</name>
    <name type="common">Polychaete worm</name>
    <dbReference type="NCBI Taxonomy" id="283909"/>
    <lineage>
        <taxon>Eukaryota</taxon>
        <taxon>Metazoa</taxon>
        <taxon>Spiralia</taxon>
        <taxon>Lophotrochozoa</taxon>
        <taxon>Annelida</taxon>
        <taxon>Polychaeta</taxon>
        <taxon>Sedentaria</taxon>
        <taxon>Scolecida</taxon>
        <taxon>Capitellidae</taxon>
        <taxon>Capitella</taxon>
    </lineage>
</organism>